<dbReference type="EMBL" id="CP002159">
    <property type="protein sequence ID" value="ADL56695.1"/>
    <property type="molecule type" value="Genomic_DNA"/>
</dbReference>
<dbReference type="SFLD" id="SFLDG01129">
    <property type="entry name" value="C1.5:_HAD__Beta-PGM__Phosphata"/>
    <property type="match status" value="1"/>
</dbReference>
<evidence type="ECO:0000256" key="11">
    <source>
        <dbReference type="HAMAP-Rule" id="MF_00495"/>
    </source>
</evidence>
<evidence type="ECO:0000256" key="2">
    <source>
        <dbReference type="ARBA" id="ARBA00001946"/>
    </source>
</evidence>
<dbReference type="HAMAP" id="MF_00495">
    <property type="entry name" value="GPH_hydrolase_bact"/>
    <property type="match status" value="1"/>
</dbReference>
<dbReference type="FunFam" id="3.40.50.1000:FF:000022">
    <property type="entry name" value="Phosphoglycolate phosphatase"/>
    <property type="match status" value="1"/>
</dbReference>
<dbReference type="AlphaFoldDB" id="D9SD97"/>
<comment type="pathway">
    <text evidence="3 11">Organic acid metabolism; glycolate biosynthesis; glycolate from 2-phosphoglycolate: step 1/1.</text>
</comment>
<dbReference type="Pfam" id="PF13419">
    <property type="entry name" value="HAD_2"/>
    <property type="match status" value="1"/>
</dbReference>
<protein>
    <recommendedName>
        <fullName evidence="5 11">Phosphoglycolate phosphatase</fullName>
        <shortName evidence="11">PGP</shortName>
        <shortName evidence="11">PGPase</shortName>
        <ecNumber evidence="5 11">3.1.3.18</ecNumber>
    </recommendedName>
</protein>
<evidence type="ECO:0000256" key="4">
    <source>
        <dbReference type="ARBA" id="ARBA00006171"/>
    </source>
</evidence>
<dbReference type="HOGENOM" id="CLU_045011_19_1_4"/>
<dbReference type="Gene3D" id="1.10.150.240">
    <property type="entry name" value="Putative phosphatase, domain 2"/>
    <property type="match status" value="1"/>
</dbReference>
<name>D9SD97_GALCS</name>
<keyword evidence="6 11" id="KW-0479">Metal-binding</keyword>
<dbReference type="GO" id="GO:0005975">
    <property type="term" value="P:carbohydrate metabolic process"/>
    <property type="evidence" value="ECO:0007669"/>
    <property type="project" value="InterPro"/>
</dbReference>
<keyword evidence="7 11" id="KW-0378">Hydrolase</keyword>
<evidence type="ECO:0000256" key="8">
    <source>
        <dbReference type="ARBA" id="ARBA00022842"/>
    </source>
</evidence>
<dbReference type="NCBIfam" id="NF009695">
    <property type="entry name" value="PRK13222.1-2"/>
    <property type="match status" value="1"/>
</dbReference>
<evidence type="ECO:0000256" key="3">
    <source>
        <dbReference type="ARBA" id="ARBA00004818"/>
    </source>
</evidence>
<feature type="binding site" evidence="11">
    <location>
        <position position="181"/>
    </location>
    <ligand>
        <name>Mg(2+)</name>
        <dbReference type="ChEBI" id="CHEBI:18420"/>
    </ligand>
</feature>
<evidence type="ECO:0000256" key="7">
    <source>
        <dbReference type="ARBA" id="ARBA00022801"/>
    </source>
</evidence>
<dbReference type="GO" id="GO:0006281">
    <property type="term" value="P:DNA repair"/>
    <property type="evidence" value="ECO:0007669"/>
    <property type="project" value="TreeGrafter"/>
</dbReference>
<comment type="cofactor">
    <cofactor evidence="2 11">
        <name>Mg(2+)</name>
        <dbReference type="ChEBI" id="CHEBI:18420"/>
    </cofactor>
</comment>
<dbReference type="Gene3D" id="3.40.50.1000">
    <property type="entry name" value="HAD superfamily/HAD-like"/>
    <property type="match status" value="1"/>
</dbReference>
<evidence type="ECO:0000313" key="12">
    <source>
        <dbReference type="EMBL" id="ADL56695.1"/>
    </source>
</evidence>
<dbReference type="EC" id="3.1.3.18" evidence="5 11"/>
<evidence type="ECO:0000256" key="6">
    <source>
        <dbReference type="ARBA" id="ARBA00022723"/>
    </source>
</evidence>
<feature type="binding site" evidence="11">
    <location>
        <position position="19"/>
    </location>
    <ligand>
        <name>Mg(2+)</name>
        <dbReference type="ChEBI" id="CHEBI:18420"/>
    </ligand>
</feature>
<dbReference type="SUPFAM" id="SSF56784">
    <property type="entry name" value="HAD-like"/>
    <property type="match status" value="1"/>
</dbReference>
<dbReference type="eggNOG" id="COG0546">
    <property type="taxonomic scope" value="Bacteria"/>
</dbReference>
<sequence length="231" mass="25127">MPNIKRYTTPVSVKAIVIDLDGTLLHTAPELAEAANRMLRDIHYAPVAQELLASYIGNGISWLVKRALTGDMHATPDAALYDHALPIFEKHYTELLLESKVFDGVIEGLEAMKAAGYRLGCITNKVERYTTPLLAGVGLSKYFEIVLAGDTLPEKKPHPMPLLHAAKFFGVPIEQLLLIGDSLNDTIAARAAECPVFCVPYGYNHGEPVETLDLDAVIANLPAALPLMKLA</sequence>
<dbReference type="InterPro" id="IPR006439">
    <property type="entry name" value="HAD-SF_hydro_IA"/>
</dbReference>
<dbReference type="GO" id="GO:0008967">
    <property type="term" value="F:phosphoglycolate phosphatase activity"/>
    <property type="evidence" value="ECO:0007669"/>
    <property type="project" value="UniProtKB-UniRule"/>
</dbReference>
<comment type="function">
    <text evidence="10 11">Specifically catalyzes the dephosphorylation of 2-phosphoglycolate. Is involved in the dissimilation of the intracellular 2-phosphoglycolate formed during the DNA repair of 3'-phosphoglycolate ends, a major class of DNA lesions induced by oxidative stress.</text>
</comment>
<dbReference type="GO" id="GO:0046295">
    <property type="term" value="P:glycolate biosynthetic process"/>
    <property type="evidence" value="ECO:0007669"/>
    <property type="project" value="UniProtKB-UniRule"/>
</dbReference>
<dbReference type="UniPathway" id="UPA00865">
    <property type="reaction ID" value="UER00834"/>
</dbReference>
<dbReference type="InterPro" id="IPR023198">
    <property type="entry name" value="PGP-like_dom2"/>
</dbReference>
<dbReference type="PANTHER" id="PTHR43434:SF1">
    <property type="entry name" value="PHOSPHOGLYCOLATE PHOSPHATASE"/>
    <property type="match status" value="1"/>
</dbReference>
<dbReference type="GO" id="GO:0005829">
    <property type="term" value="C:cytosol"/>
    <property type="evidence" value="ECO:0007669"/>
    <property type="project" value="TreeGrafter"/>
</dbReference>
<evidence type="ECO:0000256" key="5">
    <source>
        <dbReference type="ARBA" id="ARBA00013078"/>
    </source>
</evidence>
<reference evidence="12 13" key="1">
    <citation type="submission" date="2010-08" db="EMBL/GenBank/DDBJ databases">
        <title>Complete sequence of Gallionella capsiferriformans ES-2.</title>
        <authorList>
            <consortium name="US DOE Joint Genome Institute"/>
            <person name="Lucas S."/>
            <person name="Copeland A."/>
            <person name="Lapidus A."/>
            <person name="Cheng J.-F."/>
            <person name="Bruce D."/>
            <person name="Goodwin L."/>
            <person name="Pitluck S."/>
            <person name="Chertkov O."/>
            <person name="Davenport K.W."/>
            <person name="Detter J.C."/>
            <person name="Han C."/>
            <person name="Tapia R."/>
            <person name="Land M."/>
            <person name="Hauser L."/>
            <person name="Chang Y.-J."/>
            <person name="Jeffries C."/>
            <person name="Kyrpides N."/>
            <person name="Ivanova N."/>
            <person name="Mikhailova N."/>
            <person name="Shelobolina E.S."/>
            <person name="Picardal F."/>
            <person name="Roden E."/>
            <person name="Emerson D."/>
            <person name="Woyke T."/>
        </authorList>
    </citation>
    <scope>NUCLEOTIDE SEQUENCE [LARGE SCALE GENOMIC DNA]</scope>
    <source>
        <strain evidence="12 13">ES-2</strain>
    </source>
</reference>
<comment type="catalytic activity">
    <reaction evidence="1 11">
        <text>2-phosphoglycolate + H2O = glycolate + phosphate</text>
        <dbReference type="Rhea" id="RHEA:14369"/>
        <dbReference type="ChEBI" id="CHEBI:15377"/>
        <dbReference type="ChEBI" id="CHEBI:29805"/>
        <dbReference type="ChEBI" id="CHEBI:43474"/>
        <dbReference type="ChEBI" id="CHEBI:58033"/>
        <dbReference type="EC" id="3.1.3.18"/>
    </reaction>
</comment>
<evidence type="ECO:0000256" key="10">
    <source>
        <dbReference type="ARBA" id="ARBA00059247"/>
    </source>
</evidence>
<dbReference type="SFLD" id="SFLDS00003">
    <property type="entry name" value="Haloacid_Dehalogenase"/>
    <property type="match status" value="1"/>
</dbReference>
<dbReference type="PRINTS" id="PR00413">
    <property type="entry name" value="HADHALOGNASE"/>
</dbReference>
<dbReference type="GO" id="GO:0046872">
    <property type="term" value="F:metal ion binding"/>
    <property type="evidence" value="ECO:0007669"/>
    <property type="project" value="UniProtKB-KW"/>
</dbReference>
<dbReference type="InterPro" id="IPR041492">
    <property type="entry name" value="HAD_2"/>
</dbReference>
<dbReference type="RefSeq" id="WP_013294614.1">
    <property type="nucleotide sequence ID" value="NC_014394.1"/>
</dbReference>
<dbReference type="InterPro" id="IPR037512">
    <property type="entry name" value="PGPase_prok"/>
</dbReference>
<organism evidence="12 13">
    <name type="scientific">Gallionella capsiferriformans (strain ES-2)</name>
    <name type="common">Gallionella ferruginea capsiferriformans (strain ES-2)</name>
    <dbReference type="NCBI Taxonomy" id="395494"/>
    <lineage>
        <taxon>Bacteria</taxon>
        <taxon>Pseudomonadati</taxon>
        <taxon>Pseudomonadota</taxon>
        <taxon>Betaproteobacteria</taxon>
        <taxon>Nitrosomonadales</taxon>
        <taxon>Gallionellaceae</taxon>
        <taxon>Gallionella</taxon>
    </lineage>
</organism>
<keyword evidence="9 11" id="KW-0119">Carbohydrate metabolism</keyword>
<dbReference type="InterPro" id="IPR023214">
    <property type="entry name" value="HAD_sf"/>
</dbReference>
<evidence type="ECO:0000256" key="9">
    <source>
        <dbReference type="ARBA" id="ARBA00023277"/>
    </source>
</evidence>
<dbReference type="CDD" id="cd16417">
    <property type="entry name" value="HAD_PGPase"/>
    <property type="match status" value="1"/>
</dbReference>
<keyword evidence="8 11" id="KW-0460">Magnesium</keyword>
<evidence type="ECO:0000256" key="1">
    <source>
        <dbReference type="ARBA" id="ARBA00000830"/>
    </source>
</evidence>
<dbReference type="PANTHER" id="PTHR43434">
    <property type="entry name" value="PHOSPHOGLYCOLATE PHOSPHATASE"/>
    <property type="match status" value="1"/>
</dbReference>
<dbReference type="NCBIfam" id="TIGR01449">
    <property type="entry name" value="PGP_bact"/>
    <property type="match status" value="1"/>
</dbReference>
<dbReference type="NCBIfam" id="TIGR01549">
    <property type="entry name" value="HAD-SF-IA-v1"/>
    <property type="match status" value="1"/>
</dbReference>
<comment type="similarity">
    <text evidence="4 11">Belongs to the HAD-like hydrolase superfamily. CbbY/CbbZ/Gph/YieH family.</text>
</comment>
<evidence type="ECO:0000313" key="13">
    <source>
        <dbReference type="Proteomes" id="UP000001235"/>
    </source>
</evidence>
<dbReference type="InterPro" id="IPR050155">
    <property type="entry name" value="HAD-like_hydrolase_sf"/>
</dbReference>
<dbReference type="STRING" id="395494.Galf_2699"/>
<feature type="active site" description="Nucleophile" evidence="11">
    <location>
        <position position="19"/>
    </location>
</feature>
<gene>
    <name evidence="11" type="primary">gph</name>
    <name evidence="12" type="ordered locus">Galf_2699</name>
</gene>
<proteinExistence type="inferred from homology"/>
<dbReference type="Proteomes" id="UP000001235">
    <property type="component" value="Chromosome"/>
</dbReference>
<dbReference type="OrthoDB" id="9807630at2"/>
<accession>D9SD97</accession>
<dbReference type="KEGG" id="gca:Galf_2699"/>
<dbReference type="InterPro" id="IPR036412">
    <property type="entry name" value="HAD-like_sf"/>
</dbReference>
<feature type="binding site" evidence="11">
    <location>
        <position position="21"/>
    </location>
    <ligand>
        <name>Mg(2+)</name>
        <dbReference type="ChEBI" id="CHEBI:18420"/>
    </ligand>
</feature>
<keyword evidence="13" id="KW-1185">Reference proteome</keyword>